<feature type="transmembrane region" description="Helical" evidence="5">
    <location>
        <begin position="182"/>
        <end position="203"/>
    </location>
</feature>
<evidence type="ECO:0000259" key="6">
    <source>
        <dbReference type="PROSITE" id="PS50850"/>
    </source>
</evidence>
<dbReference type="PROSITE" id="PS50850">
    <property type="entry name" value="MFS"/>
    <property type="match status" value="1"/>
</dbReference>
<feature type="transmembrane region" description="Helical" evidence="5">
    <location>
        <begin position="24"/>
        <end position="46"/>
    </location>
</feature>
<keyword evidence="4 5" id="KW-0472">Membrane</keyword>
<dbReference type="EMBL" id="FLRH01000003">
    <property type="protein sequence ID" value="SBT66128.1"/>
    <property type="molecule type" value="Genomic_DNA"/>
</dbReference>
<feature type="transmembrane region" description="Helical" evidence="5">
    <location>
        <begin position="58"/>
        <end position="78"/>
    </location>
</feature>
<feature type="transmembrane region" description="Helical" evidence="5">
    <location>
        <begin position="538"/>
        <end position="559"/>
    </location>
</feature>
<feature type="transmembrane region" description="Helical" evidence="5">
    <location>
        <begin position="215"/>
        <end position="233"/>
    </location>
</feature>
<dbReference type="InterPro" id="IPR036259">
    <property type="entry name" value="MFS_trans_sf"/>
</dbReference>
<accession>A0A1A9BAE9</accession>
<feature type="transmembrane region" description="Helical" evidence="5">
    <location>
        <begin position="239"/>
        <end position="259"/>
    </location>
</feature>
<dbReference type="CDD" id="cd17321">
    <property type="entry name" value="MFS_MMR_MDR_like"/>
    <property type="match status" value="1"/>
</dbReference>
<dbReference type="Gene3D" id="1.20.1720.10">
    <property type="entry name" value="Multidrug resistance protein D"/>
    <property type="match status" value="1"/>
</dbReference>
<dbReference type="InterPro" id="IPR020846">
    <property type="entry name" value="MFS_dom"/>
</dbReference>
<evidence type="ECO:0000256" key="4">
    <source>
        <dbReference type="ARBA" id="ARBA00023136"/>
    </source>
</evidence>
<dbReference type="PANTHER" id="PTHR42718">
    <property type="entry name" value="MAJOR FACILITATOR SUPERFAMILY MULTIDRUG TRANSPORTER MFSC"/>
    <property type="match status" value="1"/>
</dbReference>
<dbReference type="GO" id="GO:0022857">
    <property type="term" value="F:transmembrane transporter activity"/>
    <property type="evidence" value="ECO:0007669"/>
    <property type="project" value="InterPro"/>
</dbReference>
<comment type="subcellular location">
    <subcellularLocation>
        <location evidence="1">Cell membrane</location>
        <topology evidence="1">Multi-pass membrane protein</topology>
    </subcellularLocation>
</comment>
<evidence type="ECO:0000256" key="2">
    <source>
        <dbReference type="ARBA" id="ARBA00022692"/>
    </source>
</evidence>
<feature type="transmembrane region" description="Helical" evidence="5">
    <location>
        <begin position="425"/>
        <end position="443"/>
    </location>
</feature>
<dbReference type="SUPFAM" id="SSF103473">
    <property type="entry name" value="MFS general substrate transporter"/>
    <property type="match status" value="1"/>
</dbReference>
<evidence type="ECO:0000313" key="8">
    <source>
        <dbReference type="Proteomes" id="UP000199558"/>
    </source>
</evidence>
<dbReference type="RefSeq" id="WP_091573960.1">
    <property type="nucleotide sequence ID" value="NZ_FLRH01000003.1"/>
</dbReference>
<evidence type="ECO:0000256" key="1">
    <source>
        <dbReference type="ARBA" id="ARBA00004651"/>
    </source>
</evidence>
<dbReference type="STRING" id="946078.GA0070622_3145"/>
<proteinExistence type="predicted"/>
<sequence>MTDNVALAPASTVAGGAYRWRWPAFAVVLLASIMDLLDTLVTNIAAPSIRAELGGGPALIQWLGAGYTLALAAGLITGGRLGDLYGRKRVFLVGAAGFTVASLLCAVATSPGTLVGARVVQGLFGAVMLPQGLGVIRAMFPAQELGKAFGVFGPAMGLASVAGPVLAGALVSADVWGTGWRMIFLINLPLGLFAVVAGARYLPGGQTSGARRLDVPGALLAAVAALLLVYPVVQGRELGWPAWAFAMIALSLVLFVVFARIETRVHRRGGDPLIVPTLFRNRAFTGGLATGLAIFTSMVGFGLVLAVFLQVGLGYSPLRAGLTVLPQALGSMVGFAFAGAGLSARLGRRSLQLGILLMLVGLAAVALVLRADGAGVSPWHLAGPLLVYGSGLGLFLSPFFDIVLAGVRPQEYGSASGTMTAIQQFGGALGAAVLGTVFFGVLVGQVSGAVDTGAADLRARLGAVGVAASDQDRLVADVRACGRAGAQASDPARVPAACARLGESTTRVAAASADPRAVGEAVEAAARDAGRAGFSGTLVRTIGVSAALLVAAFLLTMLLPPFARRWQPGGGTGERAAAAPPQPTAAT</sequence>
<keyword evidence="3 5" id="KW-1133">Transmembrane helix</keyword>
<dbReference type="Gene3D" id="1.20.1250.20">
    <property type="entry name" value="MFS general substrate transporter like domains"/>
    <property type="match status" value="1"/>
</dbReference>
<protein>
    <submittedName>
        <fullName evidence="7">Drug resistance transporter, EmrB/QacA subfamily</fullName>
    </submittedName>
</protein>
<feature type="transmembrane region" description="Helical" evidence="5">
    <location>
        <begin position="90"/>
        <end position="109"/>
    </location>
</feature>
<dbReference type="Proteomes" id="UP000199558">
    <property type="component" value="Unassembled WGS sequence"/>
</dbReference>
<gene>
    <name evidence="7" type="ORF">GA0070622_3145</name>
</gene>
<dbReference type="InterPro" id="IPR011701">
    <property type="entry name" value="MFS"/>
</dbReference>
<feature type="transmembrane region" description="Helical" evidence="5">
    <location>
        <begin position="288"/>
        <end position="312"/>
    </location>
</feature>
<organism evidence="7 8">
    <name type="scientific">Micromonospora sediminicola</name>
    <dbReference type="NCBI Taxonomy" id="946078"/>
    <lineage>
        <taxon>Bacteria</taxon>
        <taxon>Bacillati</taxon>
        <taxon>Actinomycetota</taxon>
        <taxon>Actinomycetes</taxon>
        <taxon>Micromonosporales</taxon>
        <taxon>Micromonosporaceae</taxon>
        <taxon>Micromonospora</taxon>
    </lineage>
</organism>
<evidence type="ECO:0000256" key="3">
    <source>
        <dbReference type="ARBA" id="ARBA00022989"/>
    </source>
</evidence>
<dbReference type="OrthoDB" id="783189at2"/>
<feature type="transmembrane region" description="Helical" evidence="5">
    <location>
        <begin position="148"/>
        <end position="170"/>
    </location>
</feature>
<name>A0A1A9BAE9_9ACTN</name>
<reference evidence="8" key="1">
    <citation type="submission" date="2016-06" db="EMBL/GenBank/DDBJ databases">
        <authorList>
            <person name="Varghese N."/>
            <person name="Submissions Spin"/>
        </authorList>
    </citation>
    <scope>NUCLEOTIDE SEQUENCE [LARGE SCALE GENOMIC DNA]</scope>
    <source>
        <strain evidence="8">DSM 45794</strain>
    </source>
</reference>
<feature type="transmembrane region" description="Helical" evidence="5">
    <location>
        <begin position="115"/>
        <end position="136"/>
    </location>
</feature>
<evidence type="ECO:0000313" key="7">
    <source>
        <dbReference type="EMBL" id="SBT66128.1"/>
    </source>
</evidence>
<feature type="transmembrane region" description="Helical" evidence="5">
    <location>
        <begin position="351"/>
        <end position="369"/>
    </location>
</feature>
<keyword evidence="8" id="KW-1185">Reference proteome</keyword>
<evidence type="ECO:0000256" key="5">
    <source>
        <dbReference type="SAM" id="Phobius"/>
    </source>
</evidence>
<dbReference type="GO" id="GO:0005886">
    <property type="term" value="C:plasma membrane"/>
    <property type="evidence" value="ECO:0007669"/>
    <property type="project" value="UniProtKB-SubCell"/>
</dbReference>
<dbReference type="AlphaFoldDB" id="A0A1A9BAE9"/>
<feature type="transmembrane region" description="Helical" evidence="5">
    <location>
        <begin position="324"/>
        <end position="344"/>
    </location>
</feature>
<keyword evidence="2 5" id="KW-0812">Transmembrane</keyword>
<dbReference type="PANTHER" id="PTHR42718:SF39">
    <property type="entry name" value="ACTINORHODIN TRANSPORTER-RELATED"/>
    <property type="match status" value="1"/>
</dbReference>
<feature type="domain" description="Major facilitator superfamily (MFS) profile" evidence="6">
    <location>
        <begin position="24"/>
        <end position="564"/>
    </location>
</feature>
<feature type="transmembrane region" description="Helical" evidence="5">
    <location>
        <begin position="381"/>
        <end position="404"/>
    </location>
</feature>
<dbReference type="Pfam" id="PF07690">
    <property type="entry name" value="MFS_1"/>
    <property type="match status" value="1"/>
</dbReference>